<keyword evidence="6" id="KW-1185">Reference proteome</keyword>
<evidence type="ECO:0000256" key="2">
    <source>
        <dbReference type="ARBA" id="ARBA00022525"/>
    </source>
</evidence>
<evidence type="ECO:0000256" key="3">
    <source>
        <dbReference type="ARBA" id="ARBA00022559"/>
    </source>
</evidence>
<dbReference type="PANTHER" id="PTHR11475:SF4">
    <property type="entry name" value="CHORION PEROXIDASE"/>
    <property type="match status" value="1"/>
</dbReference>
<dbReference type="Gene3D" id="1.10.640.10">
    <property type="entry name" value="Haem peroxidase domain superfamily, animal type"/>
    <property type="match status" value="1"/>
</dbReference>
<dbReference type="GO" id="GO:0006979">
    <property type="term" value="P:response to oxidative stress"/>
    <property type="evidence" value="ECO:0007669"/>
    <property type="project" value="InterPro"/>
</dbReference>
<dbReference type="PANTHER" id="PTHR11475">
    <property type="entry name" value="OXIDASE/PEROXIDASE"/>
    <property type="match status" value="1"/>
</dbReference>
<dbReference type="OrthoDB" id="6505174at2759"/>
<dbReference type="InterPro" id="IPR037120">
    <property type="entry name" value="Haem_peroxidase_sf_animal"/>
</dbReference>
<sequence length="78" mass="9442">MNTLWIREHNRIAAILKKLNPHWDSNQLYEETRRIVIAQIQHITYSEWLPIIIGPSLMDKFGINVFEKWIQKHLRSFT</sequence>
<keyword evidence="3" id="KW-0575">Peroxidase</keyword>
<name>A0A5N5SZP3_9CRUS</name>
<dbReference type="PROSITE" id="PS50292">
    <property type="entry name" value="PEROXIDASE_3"/>
    <property type="match status" value="1"/>
</dbReference>
<dbReference type="InterPro" id="IPR010255">
    <property type="entry name" value="Haem_peroxidase_sf"/>
</dbReference>
<evidence type="ECO:0000256" key="4">
    <source>
        <dbReference type="ARBA" id="ARBA00023180"/>
    </source>
</evidence>
<dbReference type="Proteomes" id="UP000326759">
    <property type="component" value="Unassembled WGS sequence"/>
</dbReference>
<organism evidence="5 6">
    <name type="scientific">Armadillidium nasatum</name>
    <dbReference type="NCBI Taxonomy" id="96803"/>
    <lineage>
        <taxon>Eukaryota</taxon>
        <taxon>Metazoa</taxon>
        <taxon>Ecdysozoa</taxon>
        <taxon>Arthropoda</taxon>
        <taxon>Crustacea</taxon>
        <taxon>Multicrustacea</taxon>
        <taxon>Malacostraca</taxon>
        <taxon>Eumalacostraca</taxon>
        <taxon>Peracarida</taxon>
        <taxon>Isopoda</taxon>
        <taxon>Oniscidea</taxon>
        <taxon>Crinocheta</taxon>
        <taxon>Armadillidiidae</taxon>
        <taxon>Armadillidium</taxon>
    </lineage>
</organism>
<evidence type="ECO:0000313" key="6">
    <source>
        <dbReference type="Proteomes" id="UP000326759"/>
    </source>
</evidence>
<dbReference type="SUPFAM" id="SSF48113">
    <property type="entry name" value="Heme-dependent peroxidases"/>
    <property type="match status" value="1"/>
</dbReference>
<reference evidence="5 6" key="1">
    <citation type="journal article" date="2019" name="PLoS Biol.">
        <title>Sex chromosomes control vertical transmission of feminizing Wolbachia symbionts in an isopod.</title>
        <authorList>
            <person name="Becking T."/>
            <person name="Chebbi M.A."/>
            <person name="Giraud I."/>
            <person name="Moumen B."/>
            <person name="Laverre T."/>
            <person name="Caubet Y."/>
            <person name="Peccoud J."/>
            <person name="Gilbert C."/>
            <person name="Cordaux R."/>
        </authorList>
    </citation>
    <scope>NUCLEOTIDE SEQUENCE [LARGE SCALE GENOMIC DNA]</scope>
    <source>
        <strain evidence="5">ANa2</strain>
        <tissue evidence="5">Whole body excluding digestive tract and cuticle</tissue>
    </source>
</reference>
<accession>A0A5N5SZP3</accession>
<dbReference type="GO" id="GO:0020037">
    <property type="term" value="F:heme binding"/>
    <property type="evidence" value="ECO:0007669"/>
    <property type="project" value="InterPro"/>
</dbReference>
<keyword evidence="3" id="KW-0560">Oxidoreductase</keyword>
<dbReference type="InterPro" id="IPR019791">
    <property type="entry name" value="Haem_peroxidase_animal"/>
</dbReference>
<dbReference type="Pfam" id="PF03098">
    <property type="entry name" value="An_peroxidase"/>
    <property type="match status" value="1"/>
</dbReference>
<dbReference type="GO" id="GO:0004601">
    <property type="term" value="F:peroxidase activity"/>
    <property type="evidence" value="ECO:0007669"/>
    <property type="project" value="UniProtKB-KW"/>
</dbReference>
<evidence type="ECO:0000256" key="1">
    <source>
        <dbReference type="ARBA" id="ARBA00004613"/>
    </source>
</evidence>
<gene>
    <name evidence="5" type="primary">Pxn_1</name>
    <name evidence="5" type="ORF">Anas_14248</name>
</gene>
<dbReference type="EMBL" id="SEYY01017330">
    <property type="protein sequence ID" value="KAB7499666.1"/>
    <property type="molecule type" value="Genomic_DNA"/>
</dbReference>
<protein>
    <submittedName>
        <fullName evidence="5">Peroxidasin</fullName>
    </submittedName>
</protein>
<keyword evidence="2" id="KW-0964">Secreted</keyword>
<dbReference type="GO" id="GO:0005576">
    <property type="term" value="C:extracellular region"/>
    <property type="evidence" value="ECO:0007669"/>
    <property type="project" value="UniProtKB-SubCell"/>
</dbReference>
<proteinExistence type="predicted"/>
<dbReference type="PRINTS" id="PR00457">
    <property type="entry name" value="ANPEROXIDASE"/>
</dbReference>
<keyword evidence="4" id="KW-0325">Glycoprotein</keyword>
<comment type="subcellular location">
    <subcellularLocation>
        <location evidence="1">Secreted</location>
    </subcellularLocation>
</comment>
<comment type="caution">
    <text evidence="5">The sequence shown here is derived from an EMBL/GenBank/DDBJ whole genome shotgun (WGS) entry which is preliminary data.</text>
</comment>
<evidence type="ECO:0000313" key="5">
    <source>
        <dbReference type="EMBL" id="KAB7499666.1"/>
    </source>
</evidence>
<dbReference type="AlphaFoldDB" id="A0A5N5SZP3"/>